<accession>A0A663FFA8</accession>
<name>A0A663FFA8_AQUCH</name>
<dbReference type="PANTHER" id="PTHR17615:SF8">
    <property type="entry name" value="ENDOSOMAL TRANSMEMBRANE EPSIN INTERACTOR 1"/>
    <property type="match status" value="1"/>
</dbReference>
<dbReference type="GO" id="GO:0038160">
    <property type="term" value="P:CXCL12-activated CXCR4 signaling pathway"/>
    <property type="evidence" value="ECO:0007669"/>
    <property type="project" value="Ensembl"/>
</dbReference>
<feature type="transmembrane region" description="Helical" evidence="6">
    <location>
        <begin position="86"/>
        <end position="111"/>
    </location>
</feature>
<dbReference type="InterPro" id="IPR030431">
    <property type="entry name" value="ENTREP1-3"/>
</dbReference>
<keyword evidence="7" id="KW-0732">Signal</keyword>
<feature type="signal peptide" evidence="7">
    <location>
        <begin position="1"/>
        <end position="26"/>
    </location>
</feature>
<evidence type="ECO:0000256" key="5">
    <source>
        <dbReference type="ARBA" id="ARBA00034309"/>
    </source>
</evidence>
<dbReference type="GeneTree" id="ENSGT00530000063335"/>
<evidence type="ECO:0000256" key="1">
    <source>
        <dbReference type="ARBA" id="ARBA00004370"/>
    </source>
</evidence>
<dbReference type="Proteomes" id="UP000472275">
    <property type="component" value="Chromosome Z"/>
</dbReference>
<evidence type="ECO:0000256" key="2">
    <source>
        <dbReference type="ARBA" id="ARBA00022692"/>
    </source>
</evidence>
<dbReference type="GO" id="GO:0055038">
    <property type="term" value="C:recycling endosome membrane"/>
    <property type="evidence" value="ECO:0007669"/>
    <property type="project" value="Ensembl"/>
</dbReference>
<evidence type="ECO:0000313" key="8">
    <source>
        <dbReference type="Ensembl" id="ENSACCP00020022764.1"/>
    </source>
</evidence>
<reference evidence="8" key="2">
    <citation type="submission" date="2025-09" db="UniProtKB">
        <authorList>
            <consortium name="Ensembl"/>
        </authorList>
    </citation>
    <scope>IDENTIFICATION</scope>
</reference>
<dbReference type="GO" id="GO:0031623">
    <property type="term" value="P:receptor internalization"/>
    <property type="evidence" value="ECO:0007669"/>
    <property type="project" value="Ensembl"/>
</dbReference>
<evidence type="ECO:0000313" key="9">
    <source>
        <dbReference type="Proteomes" id="UP000472275"/>
    </source>
</evidence>
<keyword evidence="4 6" id="KW-0472">Membrane</keyword>
<reference evidence="8" key="1">
    <citation type="submission" date="2025-08" db="UniProtKB">
        <authorList>
            <consortium name="Ensembl"/>
        </authorList>
    </citation>
    <scope>IDENTIFICATION</scope>
</reference>
<evidence type="ECO:0000256" key="3">
    <source>
        <dbReference type="ARBA" id="ARBA00022989"/>
    </source>
</evidence>
<evidence type="ECO:0000256" key="4">
    <source>
        <dbReference type="ARBA" id="ARBA00023136"/>
    </source>
</evidence>
<comment type="similarity">
    <text evidence="5">Belongs to the ENTREP family.</text>
</comment>
<dbReference type="InParanoid" id="A0A663FFA8"/>
<dbReference type="AlphaFoldDB" id="A0A663FFA8"/>
<dbReference type="GO" id="GO:0022401">
    <property type="term" value="P:negative adaptation of signaling pathway"/>
    <property type="evidence" value="ECO:0007669"/>
    <property type="project" value="Ensembl"/>
</dbReference>
<keyword evidence="2 6" id="KW-0812">Transmembrane</keyword>
<dbReference type="Ensembl" id="ENSACCT00020023768.1">
    <property type="protein sequence ID" value="ENSACCP00020022764.1"/>
    <property type="gene ID" value="ENSACCG00020015643.1"/>
</dbReference>
<dbReference type="GO" id="GO:0005886">
    <property type="term" value="C:plasma membrane"/>
    <property type="evidence" value="ECO:0007669"/>
    <property type="project" value="Ensembl"/>
</dbReference>
<dbReference type="PANTHER" id="PTHR17615">
    <property type="entry name" value="PROTEIN FAM189A"/>
    <property type="match status" value="1"/>
</dbReference>
<protein>
    <submittedName>
        <fullName evidence="8">Endosomal transmembrane epsin interactor 1</fullName>
    </submittedName>
</protein>
<keyword evidence="3 6" id="KW-1133">Transmembrane helix</keyword>
<dbReference type="GO" id="GO:0031901">
    <property type="term" value="C:early endosome membrane"/>
    <property type="evidence" value="ECO:0007669"/>
    <property type="project" value="Ensembl"/>
</dbReference>
<proteinExistence type="inferred from homology"/>
<organism evidence="8 9">
    <name type="scientific">Aquila chrysaetos chrysaetos</name>
    <dbReference type="NCBI Taxonomy" id="223781"/>
    <lineage>
        <taxon>Eukaryota</taxon>
        <taxon>Metazoa</taxon>
        <taxon>Chordata</taxon>
        <taxon>Craniata</taxon>
        <taxon>Vertebrata</taxon>
        <taxon>Euteleostomi</taxon>
        <taxon>Archelosauria</taxon>
        <taxon>Archosauria</taxon>
        <taxon>Dinosauria</taxon>
        <taxon>Saurischia</taxon>
        <taxon>Theropoda</taxon>
        <taxon>Coelurosauria</taxon>
        <taxon>Aves</taxon>
        <taxon>Neognathae</taxon>
        <taxon>Neoaves</taxon>
        <taxon>Telluraves</taxon>
        <taxon>Accipitrimorphae</taxon>
        <taxon>Accipitriformes</taxon>
        <taxon>Accipitridae</taxon>
        <taxon>Accipitrinae</taxon>
        <taxon>Aquila</taxon>
    </lineage>
</organism>
<dbReference type="GO" id="GO:1990757">
    <property type="term" value="F:ubiquitin ligase activator activity"/>
    <property type="evidence" value="ECO:0007669"/>
    <property type="project" value="Ensembl"/>
</dbReference>
<evidence type="ECO:0000256" key="6">
    <source>
        <dbReference type="SAM" id="Phobius"/>
    </source>
</evidence>
<keyword evidence="9" id="KW-1185">Reference proteome</keyword>
<dbReference type="GO" id="GO:0031902">
    <property type="term" value="C:late endosome membrane"/>
    <property type="evidence" value="ECO:0007669"/>
    <property type="project" value="Ensembl"/>
</dbReference>
<comment type="subcellular location">
    <subcellularLocation>
        <location evidence="1">Membrane</location>
    </subcellularLocation>
</comment>
<feature type="chain" id="PRO_5046649699" evidence="7">
    <location>
        <begin position="27"/>
        <end position="414"/>
    </location>
</feature>
<sequence length="414" mass="46155">MLLLANLFSLLSVISVLLNLTGFVLSCQSILFVSSVPECNLVDIGEKRVCYCCEDFNVTECIEEKVLKLYHVRPCSAAHFFLKKVLFGLCALNAVTTTVCLIAAALCYLLISATGRSCPDGSQVEDQGHVLHPDAPPVTPPLYFATFYPCTPRMTCRMLASNVILLPHIYRLQIRGTKEFCRQDSPPPYEAVQRQHNLLYSDYFFTFTIPDYSGEEIPESSSRVSLSPSNASLVPAGVSRRAFNQLWKWSESDSELCYWFLQGAVLSCEAATQAKLKLELCTVILQKSLRPRALAVTGFEIQCLTDNKIYTYIKQLVAQNLKQSSGSMSLDIRELVENTKSLLKSDEKHMAEAITSATFFEQVMASAGQAMSLCTRVLPFRQHPGLLYLESCGDLNTFTTDEDYLAGVVRETVF</sequence>
<evidence type="ECO:0000256" key="7">
    <source>
        <dbReference type="SAM" id="SignalP"/>
    </source>
</evidence>